<evidence type="ECO:0000256" key="1">
    <source>
        <dbReference type="SAM" id="Phobius"/>
    </source>
</evidence>
<protein>
    <submittedName>
        <fullName evidence="2">Uncharacterized protein</fullName>
    </submittedName>
</protein>
<dbReference type="HOGENOM" id="CLU_1297980_0_0_11"/>
<feature type="transmembrane region" description="Helical" evidence="1">
    <location>
        <begin position="178"/>
        <end position="201"/>
    </location>
</feature>
<feature type="transmembrane region" description="Helical" evidence="1">
    <location>
        <begin position="153"/>
        <end position="171"/>
    </location>
</feature>
<organism evidence="2 3">
    <name type="scientific">Sanguibacter keddieii (strain ATCC 51767 / DSM 10542 / NCFB 3025 / ST-74)</name>
    <dbReference type="NCBI Taxonomy" id="446469"/>
    <lineage>
        <taxon>Bacteria</taxon>
        <taxon>Bacillati</taxon>
        <taxon>Actinomycetota</taxon>
        <taxon>Actinomycetes</taxon>
        <taxon>Micrococcales</taxon>
        <taxon>Sanguibacteraceae</taxon>
        <taxon>Sanguibacter</taxon>
    </lineage>
</organism>
<proteinExistence type="predicted"/>
<reference evidence="2 3" key="1">
    <citation type="journal article" date="2009" name="Stand. Genomic Sci.">
        <title>Complete genome sequence of Sanguibacter keddieii type strain (ST-74).</title>
        <authorList>
            <person name="Ivanova N."/>
            <person name="Sikorski J."/>
            <person name="Sims D."/>
            <person name="Brettin T."/>
            <person name="Detter J.C."/>
            <person name="Han C."/>
            <person name="Lapidus A."/>
            <person name="Copeland A."/>
            <person name="Glavina Del Rio T."/>
            <person name="Nolan M."/>
            <person name="Chen F."/>
            <person name="Lucas S."/>
            <person name="Tice H."/>
            <person name="Cheng J.F."/>
            <person name="Bruce D."/>
            <person name="Goodwin L."/>
            <person name="Pitluck S."/>
            <person name="Pati A."/>
            <person name="Mavromatis K."/>
            <person name="Chen A."/>
            <person name="Palaniappan K."/>
            <person name="D'haeseleer P."/>
            <person name="Chain P."/>
            <person name="Bristow J."/>
            <person name="Eisen J.A."/>
            <person name="Markowitz V."/>
            <person name="Hugenholtz P."/>
            <person name="Goker M."/>
            <person name="Pukall R."/>
            <person name="Klenk H.P."/>
            <person name="Kyrpides N.C."/>
        </authorList>
    </citation>
    <scope>NUCLEOTIDE SEQUENCE [LARGE SCALE GENOMIC DNA]</scope>
    <source>
        <strain evidence="3">ATCC 51767 / DSM 10542 / NCFB 3025 / ST-74</strain>
    </source>
</reference>
<dbReference type="Pfam" id="PF20128">
    <property type="entry name" value="DUF6518"/>
    <property type="match status" value="1"/>
</dbReference>
<dbReference type="eggNOG" id="ENOG503345I">
    <property type="taxonomic scope" value="Bacteria"/>
</dbReference>
<dbReference type="KEGG" id="ske:Sked_26730"/>
<name>D1BKV0_SANKS</name>
<dbReference type="STRING" id="446469.Sked_26730"/>
<gene>
    <name evidence="2" type="ordered locus">Sked_26730</name>
</gene>
<feature type="transmembrane region" description="Helical" evidence="1">
    <location>
        <begin position="12"/>
        <end position="35"/>
    </location>
</feature>
<feature type="transmembrane region" description="Helical" evidence="1">
    <location>
        <begin position="96"/>
        <end position="116"/>
    </location>
</feature>
<feature type="transmembrane region" description="Helical" evidence="1">
    <location>
        <begin position="41"/>
        <end position="59"/>
    </location>
</feature>
<dbReference type="AlphaFoldDB" id="D1BKV0"/>
<dbReference type="EMBL" id="CP001819">
    <property type="protein sequence ID" value="ACZ22577.1"/>
    <property type="molecule type" value="Genomic_DNA"/>
</dbReference>
<keyword evidence="1" id="KW-0472">Membrane</keyword>
<keyword evidence="3" id="KW-1185">Reference proteome</keyword>
<evidence type="ECO:0000313" key="2">
    <source>
        <dbReference type="EMBL" id="ACZ22577.1"/>
    </source>
</evidence>
<dbReference type="InterPro" id="IPR045393">
    <property type="entry name" value="DUF6518"/>
</dbReference>
<accession>D1BKV0</accession>
<evidence type="ECO:0000313" key="3">
    <source>
        <dbReference type="Proteomes" id="UP000000322"/>
    </source>
</evidence>
<keyword evidence="1" id="KW-1133">Transmembrane helix</keyword>
<sequence>MRRPERQAETWARAAAVVLASFAIGMLTFFAQGILPDALTSFANSASGWTLVTVLLLAWARPSTPLAAALGAVSFGVLTVGYSASAHLHGLFYDPTVFVVVGVVVGPFVGVATSWLRAGSEWRATAGTALLAGIGLGEAFYGLTAVAETTSPVYWSTIGVVALGLLVVMLVRRIRSTLARGAAVVGAAAVAGAFLAAYSALGATSFS</sequence>
<feature type="transmembrane region" description="Helical" evidence="1">
    <location>
        <begin position="128"/>
        <end position="147"/>
    </location>
</feature>
<dbReference type="Proteomes" id="UP000000322">
    <property type="component" value="Chromosome"/>
</dbReference>
<keyword evidence="1" id="KW-0812">Transmembrane</keyword>
<feature type="transmembrane region" description="Helical" evidence="1">
    <location>
        <begin position="66"/>
        <end position="84"/>
    </location>
</feature>